<feature type="binding site" evidence="9">
    <location>
        <position position="231"/>
    </location>
    <ligand>
        <name>Mg(2+)</name>
        <dbReference type="ChEBI" id="CHEBI:18420"/>
        <label>2</label>
    </ligand>
</feature>
<dbReference type="PANTHER" id="PTHR43087">
    <property type="entry name" value="LYSINE/ARGININE/ORNITHINE TRANSPORT SYSTEM KINASE"/>
    <property type="match status" value="1"/>
</dbReference>
<evidence type="ECO:0000256" key="2">
    <source>
        <dbReference type="ARBA" id="ARBA00022628"/>
    </source>
</evidence>
<dbReference type="EC" id="3.6.5.-" evidence="9"/>
<evidence type="ECO:0000256" key="8">
    <source>
        <dbReference type="ARBA" id="ARBA00023285"/>
    </source>
</evidence>
<dbReference type="CDD" id="cd02071">
    <property type="entry name" value="MM_CoA_mut_B12_BD"/>
    <property type="match status" value="1"/>
</dbReference>
<evidence type="ECO:0000313" key="12">
    <source>
        <dbReference type="Proteomes" id="UP001156666"/>
    </source>
</evidence>
<feature type="binding site" evidence="9">
    <location>
        <position position="247"/>
    </location>
    <ligand>
        <name>GTP</name>
        <dbReference type="ChEBI" id="CHEBI:37565"/>
    </ligand>
</feature>
<keyword evidence="3 9" id="KW-0547">Nucleotide-binding</keyword>
<keyword evidence="8 9" id="KW-0170">Cobalt</keyword>
<evidence type="ECO:0000256" key="1">
    <source>
        <dbReference type="ARBA" id="ARBA00001922"/>
    </source>
</evidence>
<dbReference type="GO" id="GO:0000287">
    <property type="term" value="F:magnesium ion binding"/>
    <property type="evidence" value="ECO:0007669"/>
    <property type="project" value="UniProtKB-UniRule"/>
</dbReference>
<dbReference type="InterPro" id="IPR036724">
    <property type="entry name" value="Cobalamin-bd_sf"/>
</dbReference>
<dbReference type="Proteomes" id="UP001156666">
    <property type="component" value="Unassembled WGS sequence"/>
</dbReference>
<comment type="cofactor">
    <cofactor evidence="1 9">
        <name>adenosylcob(III)alamin</name>
        <dbReference type="ChEBI" id="CHEBI:18408"/>
    </cofactor>
</comment>
<dbReference type="PROSITE" id="PS51332">
    <property type="entry name" value="B12_BINDING"/>
    <property type="match status" value="1"/>
</dbReference>
<comment type="caution">
    <text evidence="11">The sequence shown here is derived from an EMBL/GenBank/DDBJ whole genome shotgun (WGS) entry which is preliminary data.</text>
</comment>
<dbReference type="Gene3D" id="3.40.50.300">
    <property type="entry name" value="P-loop containing nucleotide triphosphate hydrolases"/>
    <property type="match status" value="1"/>
</dbReference>
<feature type="binding site" evidence="9">
    <location>
        <position position="293"/>
    </location>
    <ligand>
        <name>Mg(2+)</name>
        <dbReference type="ChEBI" id="CHEBI:18420"/>
        <label>2</label>
    </ligand>
</feature>
<protein>
    <recommendedName>
        <fullName evidence="9">Fused isobutyryl-CoA mutase</fullName>
    </recommendedName>
    <domain>
        <recommendedName>
            <fullName evidence="9">Isobutyryl-CoA mutase</fullName>
            <shortName evidence="9">ICM</shortName>
            <ecNumber evidence="9">5.4.99.13</ecNumber>
        </recommendedName>
    </domain>
    <domain>
        <recommendedName>
            <fullName evidence="9">P-loop GTPase</fullName>
            <ecNumber evidence="9">3.6.5.-</ecNumber>
        </recommendedName>
        <alternativeName>
            <fullName evidence="9">G-protein chaperone</fullName>
        </alternativeName>
    </domain>
</protein>
<dbReference type="EC" id="5.4.99.13" evidence="9"/>
<feature type="binding site" evidence="9">
    <location>
        <position position="742"/>
    </location>
    <ligand>
        <name>substrate</name>
    </ligand>
</feature>
<dbReference type="Pfam" id="PF03308">
    <property type="entry name" value="MeaB"/>
    <property type="match status" value="1"/>
</dbReference>
<keyword evidence="6 9" id="KW-0143">Chaperone</keyword>
<comment type="caution">
    <text evidence="9">Lacks conserved residue(s) required for the propagation of feature annotation.</text>
</comment>
<comment type="function">
    <text evidence="9">Catalyzes the reversible interconversion of isobutyryl-CoA and n-butyryl-CoA, using radical chemistry. Also exhibits GTPase activity, associated with its G-protein domain (MeaI) that functions as a chaperone that assists cofactor delivery and proper holo-enzyme assembly.</text>
</comment>
<keyword evidence="5 9" id="KW-0342">GTP-binding</keyword>
<dbReference type="SUPFAM" id="SSF52540">
    <property type="entry name" value="P-loop containing nucleoside triphosphate hydrolases"/>
    <property type="match status" value="1"/>
</dbReference>
<feature type="binding site" evidence="9">
    <location>
        <position position="1106"/>
    </location>
    <ligand>
        <name>GTP</name>
        <dbReference type="ChEBI" id="CHEBI:37565"/>
    </ligand>
</feature>
<feature type="binding site" evidence="9">
    <location>
        <position position="786"/>
    </location>
    <ligand>
        <name>substrate</name>
    </ligand>
</feature>
<name>A0AA37WDQ8_9BACT</name>
<dbReference type="InterPro" id="IPR052040">
    <property type="entry name" value="GTPase/Isobutyryl-CoA_mutase"/>
</dbReference>
<feature type="binding site" evidence="9">
    <location>
        <position position="206"/>
    </location>
    <ligand>
        <name>Mg(2+)</name>
        <dbReference type="ChEBI" id="CHEBI:18420"/>
        <label>1</label>
        <note>catalytic</note>
    </ligand>
</feature>
<dbReference type="SUPFAM" id="SSF51703">
    <property type="entry name" value="Cobalamin (vitamin B12)-dependent enzymes"/>
    <property type="match status" value="1"/>
</dbReference>
<dbReference type="PANTHER" id="PTHR43087:SF1">
    <property type="entry name" value="LAO_AO TRANSPORT SYSTEM ATPASE"/>
    <property type="match status" value="1"/>
</dbReference>
<reference evidence="11" key="1">
    <citation type="journal article" date="2014" name="Int. J. Syst. Evol. Microbiol.">
        <title>Complete genome sequence of Corynebacterium casei LMG S-19264T (=DSM 44701T), isolated from a smear-ripened cheese.</title>
        <authorList>
            <consortium name="US DOE Joint Genome Institute (JGI-PGF)"/>
            <person name="Walter F."/>
            <person name="Albersmeier A."/>
            <person name="Kalinowski J."/>
            <person name="Ruckert C."/>
        </authorList>
    </citation>
    <scope>NUCLEOTIDE SEQUENCE</scope>
    <source>
        <strain evidence="11">NBRC 108769</strain>
    </source>
</reference>
<organism evidence="11 12">
    <name type="scientific">Portibacter lacus</name>
    <dbReference type="NCBI Taxonomy" id="1099794"/>
    <lineage>
        <taxon>Bacteria</taxon>
        <taxon>Pseudomonadati</taxon>
        <taxon>Bacteroidota</taxon>
        <taxon>Saprospiria</taxon>
        <taxon>Saprospirales</taxon>
        <taxon>Haliscomenobacteraceae</taxon>
        <taxon>Portibacter</taxon>
    </lineage>
</organism>
<keyword evidence="9" id="KW-0511">Multifunctional enzyme</keyword>
<dbReference type="AlphaFoldDB" id="A0AA37WDQ8"/>
<dbReference type="HAMAP" id="MF_02050">
    <property type="entry name" value="IcmF"/>
    <property type="match status" value="1"/>
</dbReference>
<feature type="binding site" evidence="9">
    <location>
        <begin position="339"/>
        <end position="342"/>
    </location>
    <ligand>
        <name>GTP</name>
        <dbReference type="ChEBI" id="CHEBI:37565"/>
    </ligand>
</feature>
<dbReference type="InterPro" id="IPR006158">
    <property type="entry name" value="Cobalamin-bd"/>
</dbReference>
<feature type="binding site" evidence="9">
    <location>
        <position position="557"/>
    </location>
    <ligand>
        <name>substrate</name>
    </ligand>
</feature>
<keyword evidence="12" id="KW-1185">Reference proteome</keyword>
<feature type="binding site" evidence="9">
    <location>
        <position position="870"/>
    </location>
    <ligand>
        <name>substrate</name>
    </ligand>
</feature>
<evidence type="ECO:0000256" key="4">
    <source>
        <dbReference type="ARBA" id="ARBA00022801"/>
    </source>
</evidence>
<comment type="subunit">
    <text evidence="9">Homodimer.</text>
</comment>
<comment type="cofactor">
    <cofactor evidence="9">
        <name>Mg(2+)</name>
        <dbReference type="ChEBI" id="CHEBI:18420"/>
    </cofactor>
</comment>
<gene>
    <name evidence="9 11" type="primary">icmF</name>
    <name evidence="11" type="ORF">GCM10007940_04240</name>
</gene>
<dbReference type="InterPro" id="IPR033669">
    <property type="entry name" value="IcmF"/>
</dbReference>
<evidence type="ECO:0000256" key="6">
    <source>
        <dbReference type="ARBA" id="ARBA00023186"/>
    </source>
</evidence>
<evidence type="ECO:0000256" key="3">
    <source>
        <dbReference type="ARBA" id="ARBA00022741"/>
    </source>
</evidence>
<feature type="binding site" evidence="9">
    <location>
        <position position="230"/>
    </location>
    <ligand>
        <name>Mg(2+)</name>
        <dbReference type="ChEBI" id="CHEBI:18420"/>
        <label>2</label>
    </ligand>
</feature>
<feature type="binding site" evidence="9">
    <location>
        <position position="292"/>
    </location>
    <ligand>
        <name>Mg(2+)</name>
        <dbReference type="ChEBI" id="CHEBI:18420"/>
        <label>2</label>
    </ligand>
</feature>
<dbReference type="InterPro" id="IPR006099">
    <property type="entry name" value="MeMalonylCoA_mutase_a/b_cat"/>
</dbReference>
<evidence type="ECO:0000256" key="5">
    <source>
        <dbReference type="ARBA" id="ARBA00023134"/>
    </source>
</evidence>
<feature type="binding site" evidence="9">
    <location>
        <position position="875"/>
    </location>
    <ligand>
        <name>substrate</name>
    </ligand>
</feature>
<reference evidence="11" key="2">
    <citation type="submission" date="2023-01" db="EMBL/GenBank/DDBJ databases">
        <title>Draft genome sequence of Portibacter lacus strain NBRC 108769.</title>
        <authorList>
            <person name="Sun Q."/>
            <person name="Mori K."/>
        </authorList>
    </citation>
    <scope>NUCLEOTIDE SEQUENCE</scope>
    <source>
        <strain evidence="11">NBRC 108769</strain>
    </source>
</reference>
<dbReference type="GO" id="GO:0006637">
    <property type="term" value="P:acyl-CoA metabolic process"/>
    <property type="evidence" value="ECO:0007669"/>
    <property type="project" value="UniProtKB-UniRule"/>
</dbReference>
<keyword evidence="4 9" id="KW-0378">Hydrolase</keyword>
<accession>A0AA37WDQ8</accession>
<dbReference type="EMBL" id="BSOH01000001">
    <property type="protein sequence ID" value="GLR15809.1"/>
    <property type="molecule type" value="Genomic_DNA"/>
</dbReference>
<feature type="binding site" evidence="9">
    <location>
        <position position="592"/>
    </location>
    <ligand>
        <name>substrate</name>
    </ligand>
</feature>
<proteinExistence type="inferred from homology"/>
<keyword evidence="2 9" id="KW-0846">Cobalamin</keyword>
<feature type="region of interest" description="GTPase chaperone MeaI" evidence="9">
    <location>
        <begin position="151"/>
        <end position="399"/>
    </location>
</feature>
<feature type="binding site" evidence="9">
    <location>
        <position position="987"/>
    </location>
    <ligand>
        <name>GTP</name>
        <dbReference type="ChEBI" id="CHEBI:37565"/>
    </ligand>
</feature>
<dbReference type="GO" id="GO:0005525">
    <property type="term" value="F:GTP binding"/>
    <property type="evidence" value="ECO:0007669"/>
    <property type="project" value="UniProtKB-UniRule"/>
</dbReference>
<dbReference type="SUPFAM" id="SSF52242">
    <property type="entry name" value="Cobalamin (vitamin B12)-binding domain"/>
    <property type="match status" value="1"/>
</dbReference>
<feature type="binding site" evidence="9">
    <location>
        <position position="244"/>
    </location>
    <ligand>
        <name>Mg(2+)</name>
        <dbReference type="ChEBI" id="CHEBI:18420"/>
        <label>1</label>
        <note>catalytic</note>
    </ligand>
</feature>
<comment type="catalytic activity">
    <reaction evidence="9">
        <text>2-methylpropanoyl-CoA = butanoyl-CoA</text>
        <dbReference type="Rhea" id="RHEA:13141"/>
        <dbReference type="ChEBI" id="CHEBI:57338"/>
        <dbReference type="ChEBI" id="CHEBI:57371"/>
        <dbReference type="EC" id="5.4.99.13"/>
    </reaction>
</comment>
<dbReference type="Pfam" id="PF02310">
    <property type="entry name" value="B12-binding"/>
    <property type="match status" value="1"/>
</dbReference>
<feature type="domain" description="B12-binding" evidence="10">
    <location>
        <begin position="12"/>
        <end position="150"/>
    </location>
</feature>
<dbReference type="GO" id="GO:0031419">
    <property type="term" value="F:cobalamin binding"/>
    <property type="evidence" value="ECO:0007669"/>
    <property type="project" value="UniProtKB-UniRule"/>
</dbReference>
<dbReference type="GO" id="GO:0003924">
    <property type="term" value="F:GTPase activity"/>
    <property type="evidence" value="ECO:0007669"/>
    <property type="project" value="UniProtKB-UniRule"/>
</dbReference>
<dbReference type="GO" id="GO:0047727">
    <property type="term" value="F:isobutyryl-CoA mutase activity"/>
    <property type="evidence" value="ECO:0007669"/>
    <property type="project" value="UniProtKB-UniRule"/>
</dbReference>
<feature type="binding site" evidence="9">
    <location>
        <position position="835"/>
    </location>
    <ligand>
        <name>substrate</name>
    </ligand>
</feature>
<sequence>MKTVKPYQSKNKIRILTAGSLFDGHDVAINIMRRILQKSGAEVIHLGHNRSVGEIVDAAIQEDVQGIALTSYQGGHIEYFKYAFDLLQDKGASQIKIFGGGGGTILPEEIKELQDYGITRIYSPDDGRALGLQGMINDLLGQCDFAHEPVKSIPENIAISDSSLIASLITTAENYPDKSVDWIKEWSGIEGSPVLGITGTGGAGKSSLVDELVLRYTRMFPDKTLGIISVDPSKRKTGGALLGDRIRMNAIDHPNVFMRSLATRQYNLALSKHISSVIAIYKKAKFDLIILETSGIGQSDSEIVDHADFSVYVMTPEFGAATQLEKIDMLDFANLIVLNKFDKRGSLDALRDVKKQYQRNNDLWDKDLDEMPVIGTIASQFNDPGTNSFFNKLITILYPSEELENIDLKESEKHVIIPGARVRYLSEISETIRQYDENAEQQAKLASDFQSLEVASAYVESEDLARKKEEIKEQIIPNNLKILEAWPDTKAAYREEFFSFKVRGKEIKINNFTTSLSKNQIPKIALPKYSNWGDLLKWLLQENVPGQFPFTAGVFPFKREGEDPTRMFAGEGGPERTNKRFHYLSLGSETKRLSTAFDSVTLYGEDPDMRPDIYGKIGNSGVSICSLNDAKKLYSGFDLCDPKTSVSMTINGPAAIICAYFMNAAIDQQCEKYIIEHGLQEKVESVFKKKYDNRGLARPQYHGDLPEGNNGLGLMLLGLTGDEILEESIYDDLKGKALKSVRGTVQADILKEDQAQNTCIFSTEFSLKLMGDMQAHFITNQVRNFYSVSISGYHIAEAGANPISQLAFTLSNGFTFVEYYLSRGMKIDEFAPNLSFFFSNGIDPEYAVIGRVARRIWAKAMKYKYGANERSQKLKYHIQTSGRSLHAQEIAFNDIRTTLQALYAIYDNCNSLHTNAYDEAITTPTEESVRRAVAIQMIINKELGLAKNENPLQGSFIIEDLTDLVEEAVLLEFDRITERGGVLGAMETMYQRGKIQEESMHYEMLKHTGEYPIIGVNTFLGKDGSKTILPKEVIRATVEEKNLQVENLEGMKLVNPDRIINAIEDVKQVSLSNGNIFNALMEATKVCSLGQLTTGLYQVGGKYRRNM</sequence>
<evidence type="ECO:0000259" key="10">
    <source>
        <dbReference type="PROSITE" id="PS51332"/>
    </source>
</evidence>
<dbReference type="Gene3D" id="3.40.50.280">
    <property type="entry name" value="Cobalamin-binding domain"/>
    <property type="match status" value="1"/>
</dbReference>
<keyword evidence="9" id="KW-0460">Magnesium</keyword>
<evidence type="ECO:0000256" key="7">
    <source>
        <dbReference type="ARBA" id="ARBA00023235"/>
    </source>
</evidence>
<dbReference type="InterPro" id="IPR027417">
    <property type="entry name" value="P-loop_NTPase"/>
</dbReference>
<feature type="binding site" description="axial binding residue" evidence="9">
    <location>
        <position position="25"/>
    </location>
    <ligand>
        <name>adenosylcob(III)alamin</name>
        <dbReference type="ChEBI" id="CHEBI:18408"/>
    </ligand>
    <ligandPart>
        <name>Co</name>
        <dbReference type="ChEBI" id="CHEBI:27638"/>
    </ligandPart>
</feature>
<feature type="binding site" evidence="9">
    <location>
        <position position="244"/>
    </location>
    <ligand>
        <name>Mg(2+)</name>
        <dbReference type="ChEBI" id="CHEBI:18420"/>
        <label>2</label>
    </ligand>
</feature>
<dbReference type="Pfam" id="PF01642">
    <property type="entry name" value="MM_CoA_mutase"/>
    <property type="match status" value="2"/>
</dbReference>
<comment type="domain">
    <text evidence="9">Is composed of four functional domains: the N-terminal 5'-deoxyadenosylcobalamin binding region that is homologous to the small subunit of ICM (IcmB), a middle P-loop GTPase domain (MeaI) that likely acts as a chaperone for ICM, a structured linker region involved in dimer formation, and a C-terminal part that is homologous to the large substrate-binding subunit of ICM (IcmA).</text>
</comment>
<feature type="binding site" evidence="9">
    <location>
        <begin position="202"/>
        <end position="207"/>
    </location>
    <ligand>
        <name>GTP</name>
        <dbReference type="ChEBI" id="CHEBI:37565"/>
    </ligand>
</feature>
<dbReference type="RefSeq" id="WP_235294613.1">
    <property type="nucleotide sequence ID" value="NZ_BSOH01000001.1"/>
</dbReference>
<dbReference type="Gene3D" id="3.20.20.240">
    <property type="entry name" value="Methylmalonyl-CoA mutase"/>
    <property type="match status" value="1"/>
</dbReference>
<keyword evidence="7 9" id="KW-0413">Isomerase</keyword>
<keyword evidence="9" id="KW-0479">Metal-binding</keyword>
<comment type="catalytic activity">
    <reaction evidence="9">
        <text>GTP + H2O = GDP + phosphate + H(+)</text>
        <dbReference type="Rhea" id="RHEA:19669"/>
        <dbReference type="ChEBI" id="CHEBI:15377"/>
        <dbReference type="ChEBI" id="CHEBI:15378"/>
        <dbReference type="ChEBI" id="CHEBI:37565"/>
        <dbReference type="ChEBI" id="CHEBI:43474"/>
        <dbReference type="ChEBI" id="CHEBI:58189"/>
    </reaction>
</comment>
<dbReference type="GO" id="GO:0034784">
    <property type="term" value="F:pivalyl-CoA mutase activity"/>
    <property type="evidence" value="ECO:0007669"/>
    <property type="project" value="InterPro"/>
</dbReference>
<evidence type="ECO:0000256" key="9">
    <source>
        <dbReference type="HAMAP-Rule" id="MF_02050"/>
    </source>
</evidence>
<feature type="binding site" evidence="9">
    <location>
        <position position="292"/>
    </location>
    <ligand>
        <name>Mg(2+)</name>
        <dbReference type="ChEBI" id="CHEBI:18420"/>
        <label>1</label>
        <note>catalytic</note>
    </ligand>
</feature>
<dbReference type="InterPro" id="IPR016176">
    <property type="entry name" value="Cbl-dep_enz_cat"/>
</dbReference>
<evidence type="ECO:0000313" key="11">
    <source>
        <dbReference type="EMBL" id="GLR15809.1"/>
    </source>
</evidence>
<comment type="similarity">
    <text evidence="9">Belongs to the IcmF family.</text>
</comment>